<comment type="cofactor">
    <cofactor evidence="1 5">
        <name>thiamine diphosphate</name>
        <dbReference type="ChEBI" id="CHEBI:58937"/>
    </cofactor>
</comment>
<gene>
    <name evidence="7" type="ORF">DASB73_001220</name>
</gene>
<evidence type="ECO:0000256" key="1">
    <source>
        <dbReference type="ARBA" id="ARBA00001964"/>
    </source>
</evidence>
<dbReference type="PANTHER" id="PTHR11516">
    <property type="entry name" value="PYRUVATE DEHYDROGENASE E1 COMPONENT, ALPHA SUBUNIT BACTERIAL AND ORGANELLAR"/>
    <property type="match status" value="1"/>
</dbReference>
<reference evidence="7 8" key="1">
    <citation type="journal article" date="2023" name="Elife">
        <title>Identification of key yeast species and microbe-microbe interactions impacting larval growth of Drosophila in the wild.</title>
        <authorList>
            <person name="Mure A."/>
            <person name="Sugiura Y."/>
            <person name="Maeda R."/>
            <person name="Honda K."/>
            <person name="Sakurai N."/>
            <person name="Takahashi Y."/>
            <person name="Watada M."/>
            <person name="Katoh T."/>
            <person name="Gotoh A."/>
            <person name="Gotoh Y."/>
            <person name="Taniguchi I."/>
            <person name="Nakamura K."/>
            <person name="Hayashi T."/>
            <person name="Katayama T."/>
            <person name="Uemura T."/>
            <person name="Hattori Y."/>
        </authorList>
    </citation>
    <scope>NUCLEOTIDE SEQUENCE [LARGE SCALE GENOMIC DNA]</scope>
    <source>
        <strain evidence="7 8">SB-73</strain>
    </source>
</reference>
<name>A0AAV5RC66_STABA</name>
<dbReference type="FunFam" id="3.40.50.970:FF:000013">
    <property type="entry name" value="Pyruvate dehydrogenase E1 component subunit alpha"/>
    <property type="match status" value="1"/>
</dbReference>
<comment type="function">
    <text evidence="5">The pyruvate dehydrogenase complex catalyzes the overall conversion of pyruvate to acetyl-CoA and CO(2).</text>
</comment>
<sequence>MLNSALKARKQAVSPLLQAATKAYSSKASKVSSDPIVVTLPDNTFQTYELEAPSLEVSISPKDILEMYREMNTVRRLEMAADAMYKAKEIRGFCHLTLGQEAVAVGIEKAINEEDSVITSYRCHSFEYTRGQTVEKILAELMGRTTGVSRGKGGSMHMYTKNFFGGNGIVGAQVPLGLGLAYAHKYNNKPNVSFSLYGDGAANQGQVFEAFNMAKLWKVPAVFCCENNKYGMGTAASRASALTEYYKRGQYIPGLKVNAMDAIAVYQASRFAKEYALEHGPIVLEYETYRYGGHSMSDPGTTYRTREEIQKVRNQRDPVNMLRARILDLEIATEAELKAIEKSARDFVAAEAEKAKAAPAPPATTEYLFSDIYIKGTEPKTVRGRTADEIYTYAN</sequence>
<evidence type="ECO:0000313" key="7">
    <source>
        <dbReference type="EMBL" id="GMM49164.1"/>
    </source>
</evidence>
<keyword evidence="4 5" id="KW-0670">Pyruvate</keyword>
<dbReference type="Proteomes" id="UP001362899">
    <property type="component" value="Unassembled WGS sequence"/>
</dbReference>
<evidence type="ECO:0000256" key="3">
    <source>
        <dbReference type="ARBA" id="ARBA00023052"/>
    </source>
</evidence>
<dbReference type="NCBIfam" id="TIGR03182">
    <property type="entry name" value="PDH_E1_alph_y"/>
    <property type="match status" value="1"/>
</dbReference>
<organism evidence="7 8">
    <name type="scientific">Starmerella bacillaris</name>
    <name type="common">Yeast</name>
    <name type="synonym">Candida zemplinina</name>
    <dbReference type="NCBI Taxonomy" id="1247836"/>
    <lineage>
        <taxon>Eukaryota</taxon>
        <taxon>Fungi</taxon>
        <taxon>Dikarya</taxon>
        <taxon>Ascomycota</taxon>
        <taxon>Saccharomycotina</taxon>
        <taxon>Dipodascomycetes</taxon>
        <taxon>Dipodascales</taxon>
        <taxon>Trichomonascaceae</taxon>
        <taxon>Starmerella</taxon>
    </lineage>
</organism>
<dbReference type="InterPro" id="IPR050642">
    <property type="entry name" value="PDH_E1_Alpha_Subunit"/>
</dbReference>
<evidence type="ECO:0000313" key="8">
    <source>
        <dbReference type="Proteomes" id="UP001362899"/>
    </source>
</evidence>
<dbReference type="PANTHER" id="PTHR11516:SF60">
    <property type="entry name" value="PYRUVATE DEHYDROGENASE E1 COMPONENT SUBUNIT ALPHA"/>
    <property type="match status" value="1"/>
</dbReference>
<comment type="caution">
    <text evidence="7">The sequence shown here is derived from an EMBL/GenBank/DDBJ whole genome shotgun (WGS) entry which is preliminary data.</text>
</comment>
<dbReference type="EMBL" id="BTGC01000001">
    <property type="protein sequence ID" value="GMM49164.1"/>
    <property type="molecule type" value="Genomic_DNA"/>
</dbReference>
<dbReference type="GO" id="GO:0006086">
    <property type="term" value="P:pyruvate decarboxylation to acetyl-CoA"/>
    <property type="evidence" value="ECO:0007669"/>
    <property type="project" value="InterPro"/>
</dbReference>
<keyword evidence="3 5" id="KW-0786">Thiamine pyrophosphate</keyword>
<protein>
    <recommendedName>
        <fullName evidence="5">Pyruvate dehydrogenase E1 component subunit alpha</fullName>
        <ecNumber evidence="5">1.2.4.1</ecNumber>
    </recommendedName>
</protein>
<dbReference type="InterPro" id="IPR029061">
    <property type="entry name" value="THDP-binding"/>
</dbReference>
<evidence type="ECO:0000256" key="2">
    <source>
        <dbReference type="ARBA" id="ARBA00023002"/>
    </source>
</evidence>
<comment type="catalytic activity">
    <reaction evidence="5">
        <text>N(6)-[(R)-lipoyl]-L-lysyl-[protein] + pyruvate + H(+) = N(6)-[(R)-S(8)-acetyldihydrolipoyl]-L-lysyl-[protein] + CO2</text>
        <dbReference type="Rhea" id="RHEA:19189"/>
        <dbReference type="Rhea" id="RHEA-COMP:10474"/>
        <dbReference type="Rhea" id="RHEA-COMP:10478"/>
        <dbReference type="ChEBI" id="CHEBI:15361"/>
        <dbReference type="ChEBI" id="CHEBI:15378"/>
        <dbReference type="ChEBI" id="CHEBI:16526"/>
        <dbReference type="ChEBI" id="CHEBI:83099"/>
        <dbReference type="ChEBI" id="CHEBI:83111"/>
        <dbReference type="EC" id="1.2.4.1"/>
    </reaction>
</comment>
<dbReference type="Pfam" id="PF00676">
    <property type="entry name" value="E1_dh"/>
    <property type="match status" value="1"/>
</dbReference>
<dbReference type="AlphaFoldDB" id="A0AAV5RC66"/>
<evidence type="ECO:0000259" key="6">
    <source>
        <dbReference type="Pfam" id="PF00676"/>
    </source>
</evidence>
<evidence type="ECO:0000256" key="4">
    <source>
        <dbReference type="ARBA" id="ARBA00023317"/>
    </source>
</evidence>
<keyword evidence="8" id="KW-1185">Reference proteome</keyword>
<dbReference type="Gene3D" id="3.40.50.970">
    <property type="match status" value="1"/>
</dbReference>
<proteinExistence type="predicted"/>
<evidence type="ECO:0000256" key="5">
    <source>
        <dbReference type="RuleBase" id="RU361139"/>
    </source>
</evidence>
<dbReference type="GO" id="GO:0004739">
    <property type="term" value="F:pyruvate dehydrogenase (acetyl-transferring) activity"/>
    <property type="evidence" value="ECO:0007669"/>
    <property type="project" value="UniProtKB-UniRule"/>
</dbReference>
<feature type="domain" description="Dehydrogenase E1 component" evidence="6">
    <location>
        <begin position="70"/>
        <end position="362"/>
    </location>
</feature>
<dbReference type="InterPro" id="IPR017597">
    <property type="entry name" value="Pyrv_DH_E1_asu_subgrp-y"/>
</dbReference>
<dbReference type="SUPFAM" id="SSF52518">
    <property type="entry name" value="Thiamin diphosphate-binding fold (THDP-binding)"/>
    <property type="match status" value="1"/>
</dbReference>
<keyword evidence="2 5" id="KW-0560">Oxidoreductase</keyword>
<dbReference type="EC" id="1.2.4.1" evidence="5"/>
<dbReference type="InterPro" id="IPR001017">
    <property type="entry name" value="DH_E1"/>
</dbReference>
<dbReference type="CDD" id="cd02000">
    <property type="entry name" value="TPP_E1_PDC_ADC_BCADC"/>
    <property type="match status" value="1"/>
</dbReference>
<accession>A0AAV5RC66</accession>